<organism evidence="2 3">
    <name type="scientific">Candidatus Magnetobacterium casense</name>
    <dbReference type="NCBI Taxonomy" id="1455061"/>
    <lineage>
        <taxon>Bacteria</taxon>
        <taxon>Pseudomonadati</taxon>
        <taxon>Nitrospirota</taxon>
        <taxon>Thermodesulfovibrionia</taxon>
        <taxon>Thermodesulfovibrionales</taxon>
        <taxon>Candidatus Magnetobacteriaceae</taxon>
        <taxon>Candidatus Magnetobacterium</taxon>
    </lineage>
</organism>
<dbReference type="InterPro" id="IPR003812">
    <property type="entry name" value="Fido"/>
</dbReference>
<reference evidence="2 3" key="1">
    <citation type="journal article" date="2020" name="J Geophys Res Biogeosci">
        <title>Magnetotaxis as an Adaptation to Enable Bacterial Shuttling of Microbial Sulfur and Sulfur Cycling Across Aquatic Oxic#Anoxic Interfaces.</title>
        <authorList>
            <person name="Li J."/>
            <person name="Liu P."/>
            <person name="Wang J."/>
            <person name="Roberts A.P."/>
            <person name="Pan Y."/>
        </authorList>
    </citation>
    <scope>NUCLEOTIDE SEQUENCE [LARGE SCALE GENOMIC DNA]</scope>
    <source>
        <strain evidence="2 3">MYR-1_YQ</strain>
    </source>
</reference>
<keyword evidence="3" id="KW-1185">Reference proteome</keyword>
<comment type="caution">
    <text evidence="2">The sequence shown here is derived from an EMBL/GenBank/DDBJ whole genome shotgun (WGS) entry which is preliminary data.</text>
</comment>
<feature type="domain" description="Fido" evidence="1">
    <location>
        <begin position="115"/>
        <end position="275"/>
    </location>
</feature>
<evidence type="ECO:0000259" key="1">
    <source>
        <dbReference type="PROSITE" id="PS51459"/>
    </source>
</evidence>
<dbReference type="EMBL" id="JABXWD010000440">
    <property type="protein sequence ID" value="MBV6343088.1"/>
    <property type="molecule type" value="Genomic_DNA"/>
</dbReference>
<evidence type="ECO:0000313" key="2">
    <source>
        <dbReference type="EMBL" id="MBV6343088.1"/>
    </source>
</evidence>
<sequence>MATYIHELPDWPHFQWDEKHLAVKLSAVRHRQGRILGRLEGLGINLCKEASLLTLTEEVVKSSEIEGEILDRNQVRSSLAQRLGVNIGALAQADRYIEGVVNMILDATQNYSSPLTAERLFGWHAALFPTGYSGLHKIAVGKWRTDKSGPMRVVSGAVGNEHIHFEAPASERLYKEMAVFLEWLNGKANGINIDPVLRAAIAHIWFVTIHPFEDGNGRIGRAIADMMLARSEQSSLRFYSMSSQIRKERSQYYDYLEDAQKGDLNITRHLEWFLDCMDRAFDNAEIILRDVLKKARFWERHSGETFNDRQRNIINRLMDGFEGKLTSSKWAKIAKCSQDTAGRDIYDLIKRHILKKDAAGGRSTSYSLVEDKDSGVNPASHG</sequence>
<dbReference type="PANTHER" id="PTHR13504:SF33">
    <property type="entry name" value="FIC FAMILY PROTEIN"/>
    <property type="match status" value="1"/>
</dbReference>
<name>A0ABS6S3Y8_9BACT</name>
<dbReference type="Pfam" id="PF02661">
    <property type="entry name" value="Fic"/>
    <property type="match status" value="1"/>
</dbReference>
<dbReference type="PROSITE" id="PS51459">
    <property type="entry name" value="FIDO"/>
    <property type="match status" value="1"/>
</dbReference>
<dbReference type="Pfam" id="PF13776">
    <property type="entry name" value="DUF4172"/>
    <property type="match status" value="1"/>
</dbReference>
<dbReference type="InterPro" id="IPR025230">
    <property type="entry name" value="DUF4172"/>
</dbReference>
<dbReference type="InterPro" id="IPR040198">
    <property type="entry name" value="Fido_containing"/>
</dbReference>
<evidence type="ECO:0000313" key="3">
    <source>
        <dbReference type="Proteomes" id="UP001196980"/>
    </source>
</evidence>
<proteinExistence type="predicted"/>
<accession>A0ABS6S3Y8</accession>
<dbReference type="RefSeq" id="WP_218253695.1">
    <property type="nucleotide sequence ID" value="NZ_JABXWD010000440.1"/>
</dbReference>
<dbReference type="Proteomes" id="UP001196980">
    <property type="component" value="Unassembled WGS sequence"/>
</dbReference>
<protein>
    <submittedName>
        <fullName evidence="2">Fic family protein</fullName>
    </submittedName>
</protein>
<dbReference type="PANTHER" id="PTHR13504">
    <property type="entry name" value="FIDO DOMAIN-CONTAINING PROTEIN DDB_G0283145"/>
    <property type="match status" value="1"/>
</dbReference>
<gene>
    <name evidence="2" type="ORF">HWQ67_16020</name>
</gene>